<dbReference type="InterPro" id="IPR015797">
    <property type="entry name" value="NUDIX_hydrolase-like_dom_sf"/>
</dbReference>
<organism evidence="5">
    <name type="scientific">Trypanosoma congolense (strain IL3000)</name>
    <dbReference type="NCBI Taxonomy" id="1068625"/>
    <lineage>
        <taxon>Eukaryota</taxon>
        <taxon>Discoba</taxon>
        <taxon>Euglenozoa</taxon>
        <taxon>Kinetoplastea</taxon>
        <taxon>Metakinetoplastina</taxon>
        <taxon>Trypanosomatida</taxon>
        <taxon>Trypanosomatidae</taxon>
        <taxon>Trypanosoma</taxon>
        <taxon>Nannomonas</taxon>
    </lineage>
</organism>
<dbReference type="PANTHER" id="PTHR31835:SF1">
    <property type="entry name" value="URIDINE DIPHOSPHATE GLUCOSE PYROPHOSPHATASE NUDT22"/>
    <property type="match status" value="1"/>
</dbReference>
<dbReference type="VEuPathDB" id="TriTrypDB:TcIL3000_6_2960"/>
<evidence type="ECO:0000256" key="1">
    <source>
        <dbReference type="ARBA" id="ARBA00001946"/>
    </source>
</evidence>
<evidence type="ECO:0000313" key="5">
    <source>
        <dbReference type="EMBL" id="CCC91050.1"/>
    </source>
</evidence>
<dbReference type="EMBL" id="HE575319">
    <property type="protein sequence ID" value="CCC91050.1"/>
    <property type="molecule type" value="Genomic_DNA"/>
</dbReference>
<sequence>MAFKDFRAVFDVIFPATETSPGPGALVAPFLPCKVEAAVSDLFNQLEDTVEGNALNEVAWRKLVEEKCDAECDSVSSKKKVLYNAAKFRLHGVECQRGGKCLLQLGITDYRSNIGTCANISYFSQLSRARGVGDERYLANALGVECFTTTSDGKAIMFRRSNLVSEYPGYYCFPGGHPEPEDILKQLLPTQLRSTADSVAADDCSSRLRDLTVLLNGVGSEYLVRAIFDSAVMEVADELGVDRSICTNRGLLSIVKNATNRKPDAIFWVEVNETALEVQNCFDSRAGADAYESAPRSLLLVDIGDFDSGDASIESFVEERLNGKITPASLACLLHGTGCLRASRF</sequence>
<keyword evidence="2" id="KW-0479">Metal-binding</keyword>
<dbReference type="InterPro" id="IPR055295">
    <property type="entry name" value="NUDT22/NUDT9-like"/>
</dbReference>
<evidence type="ECO:0000256" key="3">
    <source>
        <dbReference type="ARBA" id="ARBA00022801"/>
    </source>
</evidence>
<gene>
    <name evidence="5" type="ORF">TCIL3000_6_2960</name>
</gene>
<evidence type="ECO:0008006" key="6">
    <source>
        <dbReference type="Google" id="ProtNLM"/>
    </source>
</evidence>
<protein>
    <recommendedName>
        <fullName evidence="6">Nudix hydrolase domain-containing protein</fullName>
    </recommendedName>
</protein>
<dbReference type="GO" id="GO:0046872">
    <property type="term" value="F:metal ion binding"/>
    <property type="evidence" value="ECO:0007669"/>
    <property type="project" value="UniProtKB-KW"/>
</dbReference>
<comment type="cofactor">
    <cofactor evidence="1">
        <name>Mg(2+)</name>
        <dbReference type="ChEBI" id="CHEBI:18420"/>
    </cofactor>
</comment>
<reference evidence="5" key="1">
    <citation type="journal article" date="2012" name="Proc. Natl. Acad. Sci. U.S.A.">
        <title>Antigenic diversity is generated by distinct evolutionary mechanisms in African trypanosome species.</title>
        <authorList>
            <person name="Jackson A.P."/>
            <person name="Berry A."/>
            <person name="Aslett M."/>
            <person name="Allison H.C."/>
            <person name="Burton P."/>
            <person name="Vavrova-Anderson J."/>
            <person name="Brown R."/>
            <person name="Browne H."/>
            <person name="Corton N."/>
            <person name="Hauser H."/>
            <person name="Gamble J."/>
            <person name="Gilderthorp R."/>
            <person name="Marcello L."/>
            <person name="McQuillan J."/>
            <person name="Otto T.D."/>
            <person name="Quail M.A."/>
            <person name="Sanders M.J."/>
            <person name="van Tonder A."/>
            <person name="Ginger M.L."/>
            <person name="Field M.C."/>
            <person name="Barry J.D."/>
            <person name="Hertz-Fowler C."/>
            <person name="Berriman M."/>
        </authorList>
    </citation>
    <scope>NUCLEOTIDE SEQUENCE</scope>
    <source>
        <strain evidence="5">IL3000</strain>
    </source>
</reference>
<dbReference type="GO" id="GO:0052751">
    <property type="term" value="F:GDP-mannose hydrolase activity"/>
    <property type="evidence" value="ECO:0007669"/>
    <property type="project" value="TreeGrafter"/>
</dbReference>
<dbReference type="AlphaFoldDB" id="G0UNT9"/>
<keyword evidence="4" id="KW-0460">Magnesium</keyword>
<evidence type="ECO:0000256" key="4">
    <source>
        <dbReference type="ARBA" id="ARBA00022842"/>
    </source>
</evidence>
<dbReference type="PANTHER" id="PTHR31835">
    <property type="entry name" value="URIDINE DIPHOSPHATE GLUCOSE PYROPHOSPHATASE"/>
    <property type="match status" value="1"/>
</dbReference>
<evidence type="ECO:0000256" key="2">
    <source>
        <dbReference type="ARBA" id="ARBA00022723"/>
    </source>
</evidence>
<keyword evidence="3" id="KW-0378">Hydrolase</keyword>
<name>G0UNT9_TRYCI</name>
<accession>G0UNT9</accession>
<proteinExistence type="predicted"/>
<dbReference type="SUPFAM" id="SSF55811">
    <property type="entry name" value="Nudix"/>
    <property type="match status" value="1"/>
</dbReference>
<dbReference type="Gene3D" id="3.90.79.10">
    <property type="entry name" value="Nucleoside Triphosphate Pyrophosphohydrolase"/>
    <property type="match status" value="1"/>
</dbReference>